<dbReference type="InterPro" id="IPR000719">
    <property type="entry name" value="Prot_kinase_dom"/>
</dbReference>
<keyword evidence="1" id="KW-0808">Transferase</keyword>
<name>A0A177AS26_9BILA</name>
<evidence type="ECO:0000256" key="1">
    <source>
        <dbReference type="ARBA" id="ARBA00022679"/>
    </source>
</evidence>
<dbReference type="Pfam" id="PF00069">
    <property type="entry name" value="Pkinase"/>
    <property type="match status" value="1"/>
</dbReference>
<dbReference type="GO" id="GO:0000422">
    <property type="term" value="P:autophagy of mitochondrion"/>
    <property type="evidence" value="ECO:0007669"/>
    <property type="project" value="TreeGrafter"/>
</dbReference>
<dbReference type="GO" id="GO:0000045">
    <property type="term" value="P:autophagosome assembly"/>
    <property type="evidence" value="ECO:0007669"/>
    <property type="project" value="TreeGrafter"/>
</dbReference>
<feature type="binding site" evidence="5">
    <location>
        <position position="38"/>
    </location>
    <ligand>
        <name>ATP</name>
        <dbReference type="ChEBI" id="CHEBI:30616"/>
    </ligand>
</feature>
<dbReference type="GO" id="GO:0010508">
    <property type="term" value="P:positive regulation of autophagy"/>
    <property type="evidence" value="ECO:0007669"/>
    <property type="project" value="TreeGrafter"/>
</dbReference>
<dbReference type="InterPro" id="IPR045269">
    <property type="entry name" value="Atg1-like"/>
</dbReference>
<dbReference type="EMBL" id="LWCA01002048">
    <property type="protein sequence ID" value="OAF64183.1"/>
    <property type="molecule type" value="Genomic_DNA"/>
</dbReference>
<dbReference type="GO" id="GO:0034727">
    <property type="term" value="P:piecemeal microautophagy of the nucleus"/>
    <property type="evidence" value="ECO:0007669"/>
    <property type="project" value="TreeGrafter"/>
</dbReference>
<sequence>MESSKDCAFTRDEVIGHGAFAVVYKGRNKLTNTDVAIKSINKRDIYKSKDLLDKEIEILQNLTQLKHKNVVALIKCMQTSNSVCIITEV</sequence>
<evidence type="ECO:0000313" key="8">
    <source>
        <dbReference type="Proteomes" id="UP000078046"/>
    </source>
</evidence>
<dbReference type="InterPro" id="IPR011009">
    <property type="entry name" value="Kinase-like_dom_sf"/>
</dbReference>
<comment type="caution">
    <text evidence="7">The sequence shown here is derived from an EMBL/GenBank/DDBJ whole genome shotgun (WGS) entry which is preliminary data.</text>
</comment>
<dbReference type="GO" id="GO:0005829">
    <property type="term" value="C:cytosol"/>
    <property type="evidence" value="ECO:0007669"/>
    <property type="project" value="TreeGrafter"/>
</dbReference>
<evidence type="ECO:0000256" key="3">
    <source>
        <dbReference type="ARBA" id="ARBA00022777"/>
    </source>
</evidence>
<dbReference type="PROSITE" id="PS50011">
    <property type="entry name" value="PROTEIN_KINASE_DOM"/>
    <property type="match status" value="1"/>
</dbReference>
<dbReference type="PANTHER" id="PTHR24348:SF22">
    <property type="entry name" value="NON-SPECIFIC SERINE_THREONINE PROTEIN KINASE"/>
    <property type="match status" value="1"/>
</dbReference>
<evidence type="ECO:0000313" key="7">
    <source>
        <dbReference type="EMBL" id="OAF64183.1"/>
    </source>
</evidence>
<dbReference type="Proteomes" id="UP000078046">
    <property type="component" value="Unassembled WGS sequence"/>
</dbReference>
<evidence type="ECO:0000259" key="6">
    <source>
        <dbReference type="PROSITE" id="PS50011"/>
    </source>
</evidence>
<dbReference type="InterPro" id="IPR017441">
    <property type="entry name" value="Protein_kinase_ATP_BS"/>
</dbReference>
<feature type="domain" description="Protein kinase" evidence="6">
    <location>
        <begin position="9"/>
        <end position="89"/>
    </location>
</feature>
<dbReference type="GO" id="GO:0061709">
    <property type="term" value="P:reticulophagy"/>
    <property type="evidence" value="ECO:0007669"/>
    <property type="project" value="TreeGrafter"/>
</dbReference>
<organism evidence="7 8">
    <name type="scientific">Intoshia linei</name>
    <dbReference type="NCBI Taxonomy" id="1819745"/>
    <lineage>
        <taxon>Eukaryota</taxon>
        <taxon>Metazoa</taxon>
        <taxon>Spiralia</taxon>
        <taxon>Lophotrochozoa</taxon>
        <taxon>Mesozoa</taxon>
        <taxon>Orthonectida</taxon>
        <taxon>Rhopaluridae</taxon>
        <taxon>Intoshia</taxon>
    </lineage>
</organism>
<dbReference type="GO" id="GO:0005776">
    <property type="term" value="C:autophagosome"/>
    <property type="evidence" value="ECO:0007669"/>
    <property type="project" value="TreeGrafter"/>
</dbReference>
<dbReference type="GO" id="GO:0042594">
    <property type="term" value="P:response to starvation"/>
    <property type="evidence" value="ECO:0007669"/>
    <property type="project" value="TreeGrafter"/>
</dbReference>
<dbReference type="GO" id="GO:0004674">
    <property type="term" value="F:protein serine/threonine kinase activity"/>
    <property type="evidence" value="ECO:0007669"/>
    <property type="project" value="InterPro"/>
</dbReference>
<proteinExistence type="predicted"/>
<dbReference type="PANTHER" id="PTHR24348">
    <property type="entry name" value="SERINE/THREONINE-PROTEIN KINASE UNC-51-RELATED"/>
    <property type="match status" value="1"/>
</dbReference>
<keyword evidence="4 5" id="KW-0067">ATP-binding</keyword>
<keyword evidence="3" id="KW-0418">Kinase</keyword>
<dbReference type="SUPFAM" id="SSF56112">
    <property type="entry name" value="Protein kinase-like (PK-like)"/>
    <property type="match status" value="1"/>
</dbReference>
<protein>
    <recommendedName>
        <fullName evidence="6">Protein kinase domain-containing protein</fullName>
    </recommendedName>
</protein>
<evidence type="ECO:0000256" key="2">
    <source>
        <dbReference type="ARBA" id="ARBA00022741"/>
    </source>
</evidence>
<evidence type="ECO:0000256" key="4">
    <source>
        <dbReference type="ARBA" id="ARBA00022840"/>
    </source>
</evidence>
<dbReference type="GO" id="GO:0048675">
    <property type="term" value="P:axon extension"/>
    <property type="evidence" value="ECO:0007669"/>
    <property type="project" value="TreeGrafter"/>
</dbReference>
<reference evidence="7 8" key="1">
    <citation type="submission" date="2016-04" db="EMBL/GenBank/DDBJ databases">
        <title>The genome of Intoshia linei affirms orthonectids as highly simplified spiralians.</title>
        <authorList>
            <person name="Mikhailov K.V."/>
            <person name="Slusarev G.S."/>
            <person name="Nikitin M.A."/>
            <person name="Logacheva M.D."/>
            <person name="Penin A."/>
            <person name="Aleoshin V."/>
            <person name="Panchin Y.V."/>
        </authorList>
    </citation>
    <scope>NUCLEOTIDE SEQUENCE [LARGE SCALE GENOMIC DNA]</scope>
    <source>
        <strain evidence="7">Intl2013</strain>
        <tissue evidence="7">Whole animal</tissue>
    </source>
</reference>
<dbReference type="Gene3D" id="3.30.200.20">
    <property type="entry name" value="Phosphorylase Kinase, domain 1"/>
    <property type="match status" value="1"/>
</dbReference>
<dbReference type="GO" id="GO:0005524">
    <property type="term" value="F:ATP binding"/>
    <property type="evidence" value="ECO:0007669"/>
    <property type="project" value="UniProtKB-UniRule"/>
</dbReference>
<keyword evidence="8" id="KW-1185">Reference proteome</keyword>
<gene>
    <name evidence="7" type="ORF">A3Q56_08109</name>
</gene>
<evidence type="ECO:0000256" key="5">
    <source>
        <dbReference type="PROSITE-ProRule" id="PRU10141"/>
    </source>
</evidence>
<dbReference type="AlphaFoldDB" id="A0A177AS26"/>
<dbReference type="PROSITE" id="PS00107">
    <property type="entry name" value="PROTEIN_KINASE_ATP"/>
    <property type="match status" value="1"/>
</dbReference>
<keyword evidence="2 5" id="KW-0547">Nucleotide-binding</keyword>
<dbReference type="OrthoDB" id="346907at2759"/>
<accession>A0A177AS26</accession>
<dbReference type="GO" id="GO:0034045">
    <property type="term" value="C:phagophore assembly site membrane"/>
    <property type="evidence" value="ECO:0007669"/>
    <property type="project" value="TreeGrafter"/>
</dbReference>